<protein>
    <submittedName>
        <fullName evidence="2">Uncharacterized protein</fullName>
    </submittedName>
</protein>
<sequence>MLLRASAQTMEARAIEEQRNMVRTKWAAILYTVISTLGILFACALDEKTSDRITFVVMYLLGLIVPIYALVDFGITRSQRSQETTTTTVAAAAAAAVAVTTARTATANGANSGGTAEA</sequence>
<evidence type="ECO:0000313" key="2">
    <source>
        <dbReference type="EMBL" id="KAG0277966.1"/>
    </source>
</evidence>
<comment type="caution">
    <text evidence="2">The sequence shown here is derived from an EMBL/GenBank/DDBJ whole genome shotgun (WGS) entry which is preliminary data.</text>
</comment>
<keyword evidence="1" id="KW-0812">Transmembrane</keyword>
<reference evidence="2 3" key="1">
    <citation type="journal article" date="2020" name="Fungal Divers.">
        <title>Resolving the Mortierellaceae phylogeny through synthesis of multi-gene phylogenetics and phylogenomics.</title>
        <authorList>
            <person name="Vandepol N."/>
            <person name="Liber J."/>
            <person name="Desiro A."/>
            <person name="Na H."/>
            <person name="Kennedy M."/>
            <person name="Barry K."/>
            <person name="Grigoriev I.V."/>
            <person name="Miller A.N."/>
            <person name="O'Donnell K."/>
            <person name="Stajich J.E."/>
            <person name="Bonito G."/>
        </authorList>
    </citation>
    <scope>NUCLEOTIDE SEQUENCE [LARGE SCALE GENOMIC DNA]</scope>
    <source>
        <strain evidence="2 3">AD045</strain>
    </source>
</reference>
<accession>A0ABQ7JKC8</accession>
<gene>
    <name evidence="2" type="ORF">BGZ96_002592</name>
</gene>
<evidence type="ECO:0000256" key="1">
    <source>
        <dbReference type="SAM" id="Phobius"/>
    </source>
</evidence>
<dbReference type="EMBL" id="JAAAIM010001499">
    <property type="protein sequence ID" value="KAG0277966.1"/>
    <property type="molecule type" value="Genomic_DNA"/>
</dbReference>
<evidence type="ECO:0000313" key="3">
    <source>
        <dbReference type="Proteomes" id="UP001194696"/>
    </source>
</evidence>
<keyword evidence="1" id="KW-1133">Transmembrane helix</keyword>
<keyword evidence="1" id="KW-0472">Membrane</keyword>
<feature type="transmembrane region" description="Helical" evidence="1">
    <location>
        <begin position="28"/>
        <end position="47"/>
    </location>
</feature>
<name>A0ABQ7JKC8_9FUNG</name>
<organism evidence="2 3">
    <name type="scientific">Linnemannia gamsii</name>
    <dbReference type="NCBI Taxonomy" id="64522"/>
    <lineage>
        <taxon>Eukaryota</taxon>
        <taxon>Fungi</taxon>
        <taxon>Fungi incertae sedis</taxon>
        <taxon>Mucoromycota</taxon>
        <taxon>Mortierellomycotina</taxon>
        <taxon>Mortierellomycetes</taxon>
        <taxon>Mortierellales</taxon>
        <taxon>Mortierellaceae</taxon>
        <taxon>Linnemannia</taxon>
    </lineage>
</organism>
<feature type="transmembrane region" description="Helical" evidence="1">
    <location>
        <begin position="53"/>
        <end position="71"/>
    </location>
</feature>
<keyword evidence="3" id="KW-1185">Reference proteome</keyword>
<dbReference type="Proteomes" id="UP001194696">
    <property type="component" value="Unassembled WGS sequence"/>
</dbReference>
<proteinExistence type="predicted"/>